<organism evidence="1 2">
    <name type="scientific">Eumeta variegata</name>
    <name type="common">Bagworm moth</name>
    <name type="synonym">Eumeta japonica</name>
    <dbReference type="NCBI Taxonomy" id="151549"/>
    <lineage>
        <taxon>Eukaryota</taxon>
        <taxon>Metazoa</taxon>
        <taxon>Ecdysozoa</taxon>
        <taxon>Arthropoda</taxon>
        <taxon>Hexapoda</taxon>
        <taxon>Insecta</taxon>
        <taxon>Pterygota</taxon>
        <taxon>Neoptera</taxon>
        <taxon>Endopterygota</taxon>
        <taxon>Lepidoptera</taxon>
        <taxon>Glossata</taxon>
        <taxon>Ditrysia</taxon>
        <taxon>Tineoidea</taxon>
        <taxon>Psychidae</taxon>
        <taxon>Oiketicinae</taxon>
        <taxon>Eumeta</taxon>
    </lineage>
</organism>
<dbReference type="Proteomes" id="UP000299102">
    <property type="component" value="Unassembled WGS sequence"/>
</dbReference>
<keyword evidence="2" id="KW-1185">Reference proteome</keyword>
<proteinExistence type="predicted"/>
<gene>
    <name evidence="1" type="ORF">EVAR_72817_1</name>
</gene>
<sequence length="158" mass="17897">VRRMLPIFLSKSQRDLLPATASAVGNATMQVALLRNRYVPTRTCKRDTHLQARYSCVKLYVSAHSHMSTMPRCEQFTTVRLVKLYRTFYSCDGAFHLKCPHMRNENVARVSAGFLCQRPAAGRRREHVKLVAVVHRGRVGLPPSDTYACAELLKIPAK</sequence>
<feature type="non-terminal residue" evidence="1">
    <location>
        <position position="1"/>
    </location>
</feature>
<comment type="caution">
    <text evidence="1">The sequence shown here is derived from an EMBL/GenBank/DDBJ whole genome shotgun (WGS) entry which is preliminary data.</text>
</comment>
<evidence type="ECO:0000313" key="1">
    <source>
        <dbReference type="EMBL" id="GBP01341.1"/>
    </source>
</evidence>
<name>A0A4C1SJL6_EUMVA</name>
<reference evidence="1 2" key="1">
    <citation type="journal article" date="2019" name="Commun. Biol.">
        <title>The bagworm genome reveals a unique fibroin gene that provides high tensile strength.</title>
        <authorList>
            <person name="Kono N."/>
            <person name="Nakamura H."/>
            <person name="Ohtoshi R."/>
            <person name="Tomita M."/>
            <person name="Numata K."/>
            <person name="Arakawa K."/>
        </authorList>
    </citation>
    <scope>NUCLEOTIDE SEQUENCE [LARGE SCALE GENOMIC DNA]</scope>
</reference>
<accession>A0A4C1SJL6</accession>
<evidence type="ECO:0000313" key="2">
    <source>
        <dbReference type="Proteomes" id="UP000299102"/>
    </source>
</evidence>
<dbReference type="EMBL" id="BGZK01003441">
    <property type="protein sequence ID" value="GBP01341.1"/>
    <property type="molecule type" value="Genomic_DNA"/>
</dbReference>
<dbReference type="AlphaFoldDB" id="A0A4C1SJL6"/>
<protein>
    <submittedName>
        <fullName evidence="1">Uncharacterized protein</fullName>
    </submittedName>
</protein>